<gene>
    <name evidence="3" type="ORF">FRX31_013816</name>
</gene>
<evidence type="ECO:0000313" key="3">
    <source>
        <dbReference type="EMBL" id="KAF5196597.1"/>
    </source>
</evidence>
<sequence>MALTKHGSYVVVFVSLSLWIEIFSINEVQIEDGEIAGPVSIEKAQGKVISKVDKAKAYDDKAKASKPVSPAVKPKESRKDPVGAPG</sequence>
<accession>A0A7J6WI42</accession>
<name>A0A7J6WI42_THATH</name>
<feature type="compositionally biased region" description="Basic and acidic residues" evidence="1">
    <location>
        <begin position="73"/>
        <end position="86"/>
    </location>
</feature>
<dbReference type="EMBL" id="JABWDY010015760">
    <property type="protein sequence ID" value="KAF5196597.1"/>
    <property type="molecule type" value="Genomic_DNA"/>
</dbReference>
<organism evidence="3 4">
    <name type="scientific">Thalictrum thalictroides</name>
    <name type="common">Rue-anemone</name>
    <name type="synonym">Anemone thalictroides</name>
    <dbReference type="NCBI Taxonomy" id="46969"/>
    <lineage>
        <taxon>Eukaryota</taxon>
        <taxon>Viridiplantae</taxon>
        <taxon>Streptophyta</taxon>
        <taxon>Embryophyta</taxon>
        <taxon>Tracheophyta</taxon>
        <taxon>Spermatophyta</taxon>
        <taxon>Magnoliopsida</taxon>
        <taxon>Ranunculales</taxon>
        <taxon>Ranunculaceae</taxon>
        <taxon>Thalictroideae</taxon>
        <taxon>Thalictrum</taxon>
    </lineage>
</organism>
<feature type="region of interest" description="Disordered" evidence="1">
    <location>
        <begin position="59"/>
        <end position="86"/>
    </location>
</feature>
<reference evidence="3 4" key="1">
    <citation type="submission" date="2020-06" db="EMBL/GenBank/DDBJ databases">
        <title>Transcriptomic and genomic resources for Thalictrum thalictroides and T. hernandezii: Facilitating candidate gene discovery in an emerging model plant lineage.</title>
        <authorList>
            <person name="Arias T."/>
            <person name="Riano-Pachon D.M."/>
            <person name="Di Stilio V.S."/>
        </authorList>
    </citation>
    <scope>NUCLEOTIDE SEQUENCE [LARGE SCALE GENOMIC DNA]</scope>
    <source>
        <strain evidence="4">cv. WT478/WT964</strain>
        <tissue evidence="3">Leaves</tissue>
    </source>
</reference>
<evidence type="ECO:0000256" key="2">
    <source>
        <dbReference type="SAM" id="SignalP"/>
    </source>
</evidence>
<proteinExistence type="predicted"/>
<evidence type="ECO:0000313" key="4">
    <source>
        <dbReference type="Proteomes" id="UP000554482"/>
    </source>
</evidence>
<evidence type="ECO:0000256" key="1">
    <source>
        <dbReference type="SAM" id="MobiDB-lite"/>
    </source>
</evidence>
<feature type="non-terminal residue" evidence="3">
    <location>
        <position position="1"/>
    </location>
</feature>
<comment type="caution">
    <text evidence="3">The sequence shown here is derived from an EMBL/GenBank/DDBJ whole genome shotgun (WGS) entry which is preliminary data.</text>
</comment>
<dbReference type="AlphaFoldDB" id="A0A7J6WI42"/>
<feature type="signal peptide" evidence="2">
    <location>
        <begin position="1"/>
        <end position="24"/>
    </location>
</feature>
<keyword evidence="4" id="KW-1185">Reference proteome</keyword>
<feature type="chain" id="PRO_5029481231" evidence="2">
    <location>
        <begin position="25"/>
        <end position="86"/>
    </location>
</feature>
<dbReference type="Proteomes" id="UP000554482">
    <property type="component" value="Unassembled WGS sequence"/>
</dbReference>
<keyword evidence="2" id="KW-0732">Signal</keyword>
<protein>
    <submittedName>
        <fullName evidence="3">Uncharacterized protein</fullName>
    </submittedName>
</protein>